<protein>
    <submittedName>
        <fullName evidence="7">Beta-galactosidase</fullName>
    </submittedName>
</protein>
<evidence type="ECO:0000259" key="6">
    <source>
        <dbReference type="Pfam" id="PF02837"/>
    </source>
</evidence>
<proteinExistence type="inferred from homology"/>
<evidence type="ECO:0000256" key="2">
    <source>
        <dbReference type="ARBA" id="ARBA00022801"/>
    </source>
</evidence>
<dbReference type="PANTHER" id="PTHR42732">
    <property type="entry name" value="BETA-GALACTOSIDASE"/>
    <property type="match status" value="1"/>
</dbReference>
<reference evidence="7" key="1">
    <citation type="journal article" date="2021" name="PeerJ">
        <title>Extensive microbial diversity within the chicken gut microbiome revealed by metagenomics and culture.</title>
        <authorList>
            <person name="Gilroy R."/>
            <person name="Ravi A."/>
            <person name="Getino M."/>
            <person name="Pursley I."/>
            <person name="Horton D.L."/>
            <person name="Alikhan N.F."/>
            <person name="Baker D."/>
            <person name="Gharbi K."/>
            <person name="Hall N."/>
            <person name="Watson M."/>
            <person name="Adriaenssens E.M."/>
            <person name="Foster-Nyarko E."/>
            <person name="Jarju S."/>
            <person name="Secka A."/>
            <person name="Antonio M."/>
            <person name="Oren A."/>
            <person name="Chaudhuri R.R."/>
            <person name="La Ragione R."/>
            <person name="Hildebrand F."/>
            <person name="Pallen M.J."/>
        </authorList>
    </citation>
    <scope>NUCLEOTIDE SEQUENCE</scope>
    <source>
        <strain evidence="7">CHK156-179</strain>
    </source>
</reference>
<dbReference type="Gene3D" id="2.60.40.10">
    <property type="entry name" value="Immunoglobulins"/>
    <property type="match status" value="1"/>
</dbReference>
<dbReference type="SUPFAM" id="SSF49303">
    <property type="entry name" value="beta-Galactosidase/glucuronidase domain"/>
    <property type="match status" value="1"/>
</dbReference>
<gene>
    <name evidence="7" type="ORF">H9797_04950</name>
</gene>
<dbReference type="Proteomes" id="UP000824221">
    <property type="component" value="Unassembled WGS sequence"/>
</dbReference>
<name>A0A9D2H2V9_9FIRM</name>
<dbReference type="Pfam" id="PF00703">
    <property type="entry name" value="Glyco_hydro_2"/>
    <property type="match status" value="1"/>
</dbReference>
<dbReference type="AlphaFoldDB" id="A0A9D2H2V9"/>
<dbReference type="Gene3D" id="2.60.120.260">
    <property type="entry name" value="Galactose-binding domain-like"/>
    <property type="match status" value="1"/>
</dbReference>
<dbReference type="GO" id="GO:0005975">
    <property type="term" value="P:carbohydrate metabolic process"/>
    <property type="evidence" value="ECO:0007669"/>
    <property type="project" value="InterPro"/>
</dbReference>
<feature type="domain" description="Glycoside hydrolase family 2 immunoglobulin-like beta-sandwich" evidence="4">
    <location>
        <begin position="217"/>
        <end position="259"/>
    </location>
</feature>
<dbReference type="Pfam" id="PF02836">
    <property type="entry name" value="Glyco_hydro_2_C"/>
    <property type="match status" value="1"/>
</dbReference>
<comment type="caution">
    <text evidence="7">The sequence shown here is derived from an EMBL/GenBank/DDBJ whole genome shotgun (WGS) entry which is preliminary data.</text>
</comment>
<dbReference type="InterPro" id="IPR006103">
    <property type="entry name" value="Glyco_hydro_2_cat"/>
</dbReference>
<sequence length="581" mass="65472">MMKREEHPDPQFRRSSYECLNGRWEFEWGCGEDKTNSPLALSIEVPFCPESPLSGLGGRARSSDCVYSRTITLSEEDLKSRLVVHFGAVDRVARVYCNGVAVASHTGGYTPFEAELNGAARAGENRLTVLVHDDTRDDAPSGKQSPKESSFGCFYTRVTGIWQTVWLERTPFAYIRSFRLIPDAARGVLRARVFCTGEGTVRLEAFYEGRSVGSAEGKNGQFLELALSERHLWEPGKGRLYDLKITFGEDEVTSYFGLRDVGYKGKRFLVNGRSVFQRFVLDQGYFPEGIYTAPDAALFREDIGRAQALGFNGARLHQKVFEPRYLYECDRAGFLVWGEYASWGIGYGNVSGLTMFLNEWTEAVERDINHPCIVTWCPLNETWESLEDGKTLRDIRFVDAVYEVTKRLDPTRPCVDVSGGYHGTRTDLADFHCYAGYDVLKAHLAATAAGRPDFPKMYLDGEGTGYRGEPLALSEFGGISFGGTKVEPSCCVLERDAWGYDSVRDEDAFLADYERTIALLLSFRELSGFCYTQLYDVEQEQNGIYTYERQPKFREDGMERIRRVNCAEAAIERETSEENGA</sequence>
<accession>A0A9D2H2V9</accession>
<dbReference type="SUPFAM" id="SSF51445">
    <property type="entry name" value="(Trans)glycosidases"/>
    <property type="match status" value="1"/>
</dbReference>
<dbReference type="PANTHER" id="PTHR42732:SF3">
    <property type="entry name" value="HYDROLASE"/>
    <property type="match status" value="1"/>
</dbReference>
<dbReference type="InterPro" id="IPR036156">
    <property type="entry name" value="Beta-gal/glucu_dom_sf"/>
</dbReference>
<evidence type="ECO:0000259" key="4">
    <source>
        <dbReference type="Pfam" id="PF00703"/>
    </source>
</evidence>
<dbReference type="InterPro" id="IPR017853">
    <property type="entry name" value="GH"/>
</dbReference>
<dbReference type="GO" id="GO:0004553">
    <property type="term" value="F:hydrolase activity, hydrolyzing O-glycosyl compounds"/>
    <property type="evidence" value="ECO:0007669"/>
    <property type="project" value="InterPro"/>
</dbReference>
<dbReference type="InterPro" id="IPR006102">
    <property type="entry name" value="Ig-like_GH2"/>
</dbReference>
<dbReference type="Pfam" id="PF02837">
    <property type="entry name" value="Glyco_hydro_2_N"/>
    <property type="match status" value="1"/>
</dbReference>
<keyword evidence="2" id="KW-0378">Hydrolase</keyword>
<dbReference type="Gene3D" id="3.20.20.80">
    <property type="entry name" value="Glycosidases"/>
    <property type="match status" value="1"/>
</dbReference>
<evidence type="ECO:0000256" key="1">
    <source>
        <dbReference type="ARBA" id="ARBA00007401"/>
    </source>
</evidence>
<dbReference type="InterPro" id="IPR008979">
    <property type="entry name" value="Galactose-bd-like_sf"/>
</dbReference>
<evidence type="ECO:0000259" key="5">
    <source>
        <dbReference type="Pfam" id="PF02836"/>
    </source>
</evidence>
<dbReference type="SUPFAM" id="SSF49785">
    <property type="entry name" value="Galactose-binding domain-like"/>
    <property type="match status" value="1"/>
</dbReference>
<feature type="domain" description="Glycoside hydrolase family 2 catalytic" evidence="5">
    <location>
        <begin position="295"/>
        <end position="420"/>
    </location>
</feature>
<evidence type="ECO:0000313" key="8">
    <source>
        <dbReference type="Proteomes" id="UP000824221"/>
    </source>
</evidence>
<evidence type="ECO:0000256" key="3">
    <source>
        <dbReference type="ARBA" id="ARBA00023295"/>
    </source>
</evidence>
<dbReference type="InterPro" id="IPR006104">
    <property type="entry name" value="Glyco_hydro_2_N"/>
</dbReference>
<dbReference type="InterPro" id="IPR051913">
    <property type="entry name" value="GH2_Domain-Containing"/>
</dbReference>
<comment type="similarity">
    <text evidence="1">Belongs to the glycosyl hydrolase 2 family.</text>
</comment>
<dbReference type="EMBL" id="DXAJ01000076">
    <property type="protein sequence ID" value="HJA02711.1"/>
    <property type="molecule type" value="Genomic_DNA"/>
</dbReference>
<organism evidence="7 8">
    <name type="scientific">Candidatus Gallimonas gallistercoris</name>
    <dbReference type="NCBI Taxonomy" id="2838602"/>
    <lineage>
        <taxon>Bacteria</taxon>
        <taxon>Bacillati</taxon>
        <taxon>Bacillota</taxon>
        <taxon>Clostridia</taxon>
        <taxon>Candidatus Gallimonas</taxon>
    </lineage>
</organism>
<feature type="domain" description="Glycosyl hydrolases family 2 sugar binding" evidence="6">
    <location>
        <begin position="61"/>
        <end position="133"/>
    </location>
</feature>
<evidence type="ECO:0000313" key="7">
    <source>
        <dbReference type="EMBL" id="HJA02711.1"/>
    </source>
</evidence>
<dbReference type="InterPro" id="IPR013783">
    <property type="entry name" value="Ig-like_fold"/>
</dbReference>
<keyword evidence="3" id="KW-0326">Glycosidase</keyword>
<reference evidence="7" key="2">
    <citation type="submission" date="2021-04" db="EMBL/GenBank/DDBJ databases">
        <authorList>
            <person name="Gilroy R."/>
        </authorList>
    </citation>
    <scope>NUCLEOTIDE SEQUENCE</scope>
    <source>
        <strain evidence="7">CHK156-179</strain>
    </source>
</reference>